<sequence>MRLIISPLTSVQITVLIRSDILLQAKKMFSIRHSGRVLHKLGSRNFNTSLRSQGQHSHQFVVVGGGAGGLAMASTLNRKFPKCTAIIEPSENHYYQPLWTLVGGGVERLESSMRPTESLIPGGCTWHKTRVVEFNPDQNLVLTSNGDEIKYEFLIVAAGLQLRFDKVAGLKEALGTPGVGCNYSANTVTDTWKEIQNFEGGNAIFTVPNTPIKCLGAPQKIMYLAEDYFRKNNVRHKANIMFNTSLEKIFGVKKYADALTKIVKKRDIKLNFKRNLISINPEKKEAVFEVPDDADSEKKLLETYRYNFIHITPPMGPPDCLLGSPISDQAGFVDVDKVTMRHKKYNNIFAIGDCSNSPNGKTAAAVAGQSGVIKANLFAMLDGKPMPAQYDGYTSCPLVTSYGKLILAEFDFNGEPLETFPFDQGKERYSMYYMKKDILPEVYWNGLVKGLWPGVTPVRRTLHLGLKK</sequence>
<evidence type="ECO:0000256" key="10">
    <source>
        <dbReference type="ARBA" id="ARBA00052810"/>
    </source>
</evidence>
<comment type="catalytic activity">
    <reaction evidence="10">
        <text>ubiquinone-10 + hydrogen sulfide + glutathione + H(+) = S-sulfanylglutathione + ubiquinol-10</text>
        <dbReference type="Rhea" id="RHEA:62608"/>
        <dbReference type="ChEBI" id="CHEBI:15378"/>
        <dbReference type="ChEBI" id="CHEBI:29919"/>
        <dbReference type="ChEBI" id="CHEBI:46245"/>
        <dbReference type="ChEBI" id="CHEBI:57925"/>
        <dbReference type="ChEBI" id="CHEBI:58905"/>
        <dbReference type="ChEBI" id="CHEBI:64183"/>
    </reaction>
    <physiologicalReaction direction="left-to-right" evidence="10">
        <dbReference type="Rhea" id="RHEA:62609"/>
    </physiologicalReaction>
</comment>
<dbReference type="FunFam" id="3.50.50.60:FF:000034">
    <property type="entry name" value="sulfide:quinone oxidoreductase, mitochondrial"/>
    <property type="match status" value="1"/>
</dbReference>
<protein>
    <recommendedName>
        <fullName evidence="15">Sulfide:quinone oxidoreductase, mitochondrial</fullName>
        <ecNumber evidence="14">1.8.5.8</ecNumber>
    </recommendedName>
    <alternativeName>
        <fullName evidence="16">Sulfide quinone oxidoreductase</fullName>
    </alternativeName>
</protein>
<evidence type="ECO:0000256" key="5">
    <source>
        <dbReference type="ARBA" id="ARBA00022827"/>
    </source>
</evidence>
<dbReference type="EC" id="1.8.5.8" evidence="14"/>
<dbReference type="GO" id="GO:0070221">
    <property type="term" value="P:sulfide oxidation, using sulfide:quinone oxidoreductase"/>
    <property type="evidence" value="ECO:0007669"/>
    <property type="project" value="TreeGrafter"/>
</dbReference>
<dbReference type="InterPro" id="IPR015904">
    <property type="entry name" value="Sulphide_quinone_reductase"/>
</dbReference>
<dbReference type="EMBL" id="CALNXJ010000039">
    <property type="protein sequence ID" value="CAH3144240.1"/>
    <property type="molecule type" value="Genomic_DNA"/>
</dbReference>
<evidence type="ECO:0000256" key="8">
    <source>
        <dbReference type="ARBA" id="ARBA00023128"/>
    </source>
</evidence>
<evidence type="ECO:0000313" key="18">
    <source>
        <dbReference type="EMBL" id="CAH3144240.1"/>
    </source>
</evidence>
<evidence type="ECO:0000256" key="15">
    <source>
        <dbReference type="ARBA" id="ARBA00070160"/>
    </source>
</evidence>
<dbReference type="Pfam" id="PF07992">
    <property type="entry name" value="Pyr_redox_2"/>
    <property type="match status" value="1"/>
</dbReference>
<comment type="function">
    <text evidence="12">Catalyzes the oxidation of hydrogen sulfide with the help of a quinone, such as ubiquinone-10, giving rise to thiosulfate and ultimately to sulfane (molecular sulfur) atoms. Requires an additional electron acceptor; can use sulfite, sulfide or cyanide (in vitro). It is believed the in vivo electron acceptor is glutathione.</text>
</comment>
<evidence type="ECO:0000256" key="16">
    <source>
        <dbReference type="ARBA" id="ARBA00082958"/>
    </source>
</evidence>
<dbReference type="AlphaFoldDB" id="A0AAU9XCN4"/>
<gene>
    <name evidence="18" type="ORF">PMEA_00020937</name>
</gene>
<dbReference type="Gene3D" id="3.50.50.60">
    <property type="entry name" value="FAD/NAD(P)-binding domain"/>
    <property type="match status" value="2"/>
</dbReference>
<keyword evidence="5" id="KW-0274">FAD</keyword>
<dbReference type="GO" id="GO:0005739">
    <property type="term" value="C:mitochondrion"/>
    <property type="evidence" value="ECO:0007669"/>
    <property type="project" value="UniProtKB-SubCell"/>
</dbReference>
<dbReference type="GO" id="GO:0048038">
    <property type="term" value="F:quinone binding"/>
    <property type="evidence" value="ECO:0007669"/>
    <property type="project" value="UniProtKB-KW"/>
</dbReference>
<dbReference type="GO" id="GO:0071949">
    <property type="term" value="F:FAD binding"/>
    <property type="evidence" value="ECO:0007669"/>
    <property type="project" value="TreeGrafter"/>
</dbReference>
<evidence type="ECO:0000256" key="11">
    <source>
        <dbReference type="ARBA" id="ARBA00052986"/>
    </source>
</evidence>
<comment type="catalytic activity">
    <reaction evidence="9">
        <text>ubiquinone-10 + hydrogen sulfide + sulfite + 2 H(+) = ubiquinol-10 + thiosulfate</text>
        <dbReference type="Rhea" id="RHEA:38359"/>
        <dbReference type="ChEBI" id="CHEBI:15378"/>
        <dbReference type="ChEBI" id="CHEBI:17359"/>
        <dbReference type="ChEBI" id="CHEBI:29919"/>
        <dbReference type="ChEBI" id="CHEBI:33542"/>
        <dbReference type="ChEBI" id="CHEBI:46245"/>
        <dbReference type="ChEBI" id="CHEBI:64183"/>
    </reaction>
    <physiologicalReaction direction="left-to-right" evidence="9">
        <dbReference type="Rhea" id="RHEA:38360"/>
    </physiologicalReaction>
</comment>
<evidence type="ECO:0000313" key="19">
    <source>
        <dbReference type="Proteomes" id="UP001159428"/>
    </source>
</evidence>
<dbReference type="InterPro" id="IPR023753">
    <property type="entry name" value="FAD/NAD-binding_dom"/>
</dbReference>
<keyword evidence="4" id="KW-0874">Quinone</keyword>
<keyword evidence="8" id="KW-0496">Mitochondrion</keyword>
<keyword evidence="19" id="KW-1185">Reference proteome</keyword>
<evidence type="ECO:0000256" key="14">
    <source>
        <dbReference type="ARBA" id="ARBA00066447"/>
    </source>
</evidence>
<evidence type="ECO:0000259" key="17">
    <source>
        <dbReference type="Pfam" id="PF07992"/>
    </source>
</evidence>
<evidence type="ECO:0000256" key="9">
    <source>
        <dbReference type="ARBA" id="ARBA00051038"/>
    </source>
</evidence>
<keyword evidence="6" id="KW-0809">Transit peptide</keyword>
<dbReference type="Proteomes" id="UP001159428">
    <property type="component" value="Unassembled WGS sequence"/>
</dbReference>
<dbReference type="PANTHER" id="PTHR10632:SF2">
    <property type="entry name" value="SULFIDE:QUINONE OXIDOREDUCTASE, MITOCHONDRIAL"/>
    <property type="match status" value="1"/>
</dbReference>
<dbReference type="GO" id="GO:0106436">
    <property type="term" value="F:glutathione-dependent sulfide quinone oxidoreductase activity"/>
    <property type="evidence" value="ECO:0007669"/>
    <property type="project" value="UniProtKB-EC"/>
</dbReference>
<dbReference type="SUPFAM" id="SSF51905">
    <property type="entry name" value="FAD/NAD(P)-binding domain"/>
    <property type="match status" value="2"/>
</dbReference>
<comment type="cofactor">
    <cofactor evidence="1">
        <name>FAD</name>
        <dbReference type="ChEBI" id="CHEBI:57692"/>
    </cofactor>
</comment>
<comment type="similarity">
    <text evidence="13">Belongs to the SQRD family.</text>
</comment>
<evidence type="ECO:0000256" key="1">
    <source>
        <dbReference type="ARBA" id="ARBA00001974"/>
    </source>
</evidence>
<comment type="caution">
    <text evidence="18">The sequence shown here is derived from an EMBL/GenBank/DDBJ whole genome shotgun (WGS) entry which is preliminary data.</text>
</comment>
<evidence type="ECO:0000256" key="6">
    <source>
        <dbReference type="ARBA" id="ARBA00022946"/>
    </source>
</evidence>
<name>A0AAU9XCN4_9CNID</name>
<evidence type="ECO:0000256" key="2">
    <source>
        <dbReference type="ARBA" id="ARBA00004173"/>
    </source>
</evidence>
<comment type="catalytic activity">
    <reaction evidence="11">
        <text>a quinone + hydrogen sulfide + glutathione + H(+) = S-sulfanylglutathione + a quinol</text>
        <dbReference type="Rhea" id="RHEA:55156"/>
        <dbReference type="ChEBI" id="CHEBI:15378"/>
        <dbReference type="ChEBI" id="CHEBI:24646"/>
        <dbReference type="ChEBI" id="CHEBI:29919"/>
        <dbReference type="ChEBI" id="CHEBI:57925"/>
        <dbReference type="ChEBI" id="CHEBI:58905"/>
        <dbReference type="ChEBI" id="CHEBI:132124"/>
        <dbReference type="EC" id="1.8.5.8"/>
    </reaction>
    <physiologicalReaction direction="left-to-right" evidence="11">
        <dbReference type="Rhea" id="RHEA:55157"/>
    </physiologicalReaction>
</comment>
<dbReference type="PANTHER" id="PTHR10632">
    <property type="entry name" value="SULFIDE:QUINONE OXIDOREDUCTASE"/>
    <property type="match status" value="1"/>
</dbReference>
<accession>A0AAU9XCN4</accession>
<feature type="domain" description="FAD/NAD(P)-binding" evidence="17">
    <location>
        <begin position="59"/>
        <end position="171"/>
    </location>
</feature>
<organism evidence="18 19">
    <name type="scientific">Pocillopora meandrina</name>
    <dbReference type="NCBI Taxonomy" id="46732"/>
    <lineage>
        <taxon>Eukaryota</taxon>
        <taxon>Metazoa</taxon>
        <taxon>Cnidaria</taxon>
        <taxon>Anthozoa</taxon>
        <taxon>Hexacorallia</taxon>
        <taxon>Scleractinia</taxon>
        <taxon>Astrocoeniina</taxon>
        <taxon>Pocilloporidae</taxon>
        <taxon>Pocillopora</taxon>
    </lineage>
</organism>
<evidence type="ECO:0000256" key="3">
    <source>
        <dbReference type="ARBA" id="ARBA00022630"/>
    </source>
</evidence>
<evidence type="ECO:0000256" key="12">
    <source>
        <dbReference type="ARBA" id="ARBA00059167"/>
    </source>
</evidence>
<comment type="subcellular location">
    <subcellularLocation>
        <location evidence="2">Mitochondrion</location>
    </subcellularLocation>
</comment>
<dbReference type="GO" id="GO:0070224">
    <property type="term" value="F:sulfide:quinone oxidoreductase activity"/>
    <property type="evidence" value="ECO:0007669"/>
    <property type="project" value="TreeGrafter"/>
</dbReference>
<evidence type="ECO:0000256" key="7">
    <source>
        <dbReference type="ARBA" id="ARBA00023002"/>
    </source>
</evidence>
<reference evidence="18 19" key="1">
    <citation type="submission" date="2022-05" db="EMBL/GenBank/DDBJ databases">
        <authorList>
            <consortium name="Genoscope - CEA"/>
            <person name="William W."/>
        </authorList>
    </citation>
    <scope>NUCLEOTIDE SEQUENCE [LARGE SCALE GENOMIC DNA]</scope>
</reference>
<evidence type="ECO:0000256" key="4">
    <source>
        <dbReference type="ARBA" id="ARBA00022719"/>
    </source>
</evidence>
<evidence type="ECO:0000256" key="13">
    <source>
        <dbReference type="ARBA" id="ARBA00060891"/>
    </source>
</evidence>
<keyword evidence="3" id="KW-0285">Flavoprotein</keyword>
<proteinExistence type="inferred from homology"/>
<keyword evidence="7" id="KW-0560">Oxidoreductase</keyword>
<dbReference type="InterPro" id="IPR036188">
    <property type="entry name" value="FAD/NAD-bd_sf"/>
</dbReference>